<dbReference type="Gene3D" id="3.40.50.2020">
    <property type="match status" value="1"/>
</dbReference>
<keyword evidence="6" id="KW-0808">Transferase</keyword>
<name>A0A1Y0KZH9_9MOLU</name>
<comment type="pathway">
    <text evidence="1">Purine metabolism; GMP biosynthesis via salvage pathway; GMP from guanine: step 1/1.</text>
</comment>
<dbReference type="InterPro" id="IPR050408">
    <property type="entry name" value="HGPRT"/>
</dbReference>
<feature type="domain" description="Phosphoribosyltransferase" evidence="5">
    <location>
        <begin position="14"/>
        <end position="161"/>
    </location>
</feature>
<evidence type="ECO:0000259" key="5">
    <source>
        <dbReference type="Pfam" id="PF00156"/>
    </source>
</evidence>
<dbReference type="GO" id="GO:0006178">
    <property type="term" value="P:guanine salvage"/>
    <property type="evidence" value="ECO:0007669"/>
    <property type="project" value="TreeGrafter"/>
</dbReference>
<dbReference type="Pfam" id="PF00156">
    <property type="entry name" value="Pribosyltran"/>
    <property type="match status" value="1"/>
</dbReference>
<dbReference type="RefSeq" id="WP_237243861.1">
    <property type="nucleotide sequence ID" value="NZ_CP015819.1"/>
</dbReference>
<dbReference type="AlphaFoldDB" id="A0A1Y0KZH9"/>
<protein>
    <recommendedName>
        <fullName evidence="2">Hypoxanthine-guanine phosphoribosyltransferase</fullName>
    </recommendedName>
</protein>
<dbReference type="PANTHER" id="PTHR43340">
    <property type="entry name" value="HYPOXANTHINE-GUANINE PHOSPHORIBOSYLTRANSFERASE"/>
    <property type="match status" value="1"/>
</dbReference>
<dbReference type="InterPro" id="IPR029057">
    <property type="entry name" value="PRTase-like"/>
</dbReference>
<dbReference type="GO" id="GO:0032263">
    <property type="term" value="P:GMP salvage"/>
    <property type="evidence" value="ECO:0007669"/>
    <property type="project" value="TreeGrafter"/>
</dbReference>
<dbReference type="EMBL" id="CP024870">
    <property type="protein sequence ID" value="ATX70588.1"/>
    <property type="molecule type" value="Genomic_DNA"/>
</dbReference>
<evidence type="ECO:0000313" key="6">
    <source>
        <dbReference type="EMBL" id="ATX70588.1"/>
    </source>
</evidence>
<proteinExistence type="predicted"/>
<dbReference type="GO" id="GO:0046100">
    <property type="term" value="P:hypoxanthine metabolic process"/>
    <property type="evidence" value="ECO:0007669"/>
    <property type="project" value="TreeGrafter"/>
</dbReference>
<keyword evidence="6" id="KW-0328">Glycosyltransferase</keyword>
<dbReference type="InterPro" id="IPR000836">
    <property type="entry name" value="PRTase_dom"/>
</dbReference>
<comment type="catalytic activity">
    <reaction evidence="4">
        <text>IMP + diphosphate = hypoxanthine + 5-phospho-alpha-D-ribose 1-diphosphate</text>
        <dbReference type="Rhea" id="RHEA:17973"/>
        <dbReference type="ChEBI" id="CHEBI:17368"/>
        <dbReference type="ChEBI" id="CHEBI:33019"/>
        <dbReference type="ChEBI" id="CHEBI:58017"/>
        <dbReference type="ChEBI" id="CHEBI:58053"/>
        <dbReference type="EC" id="2.4.2.8"/>
    </reaction>
    <physiologicalReaction direction="right-to-left" evidence="4">
        <dbReference type="Rhea" id="RHEA:17975"/>
    </physiologicalReaction>
</comment>
<gene>
    <name evidence="6" type="primary">hprT</name>
    <name evidence="6" type="ORF">SCLAR_v1c02580</name>
</gene>
<dbReference type="PANTHER" id="PTHR43340:SF1">
    <property type="entry name" value="HYPOXANTHINE PHOSPHORIBOSYLTRANSFERASE"/>
    <property type="match status" value="1"/>
</dbReference>
<evidence type="ECO:0000256" key="1">
    <source>
        <dbReference type="ARBA" id="ARBA00004676"/>
    </source>
</evidence>
<accession>A0A1Y0KZH9</accession>
<dbReference type="GO" id="GO:0004422">
    <property type="term" value="F:hypoxanthine phosphoribosyltransferase activity"/>
    <property type="evidence" value="ECO:0007669"/>
    <property type="project" value="TreeGrafter"/>
</dbReference>
<dbReference type="SUPFAM" id="SSF53271">
    <property type="entry name" value="PRTase-like"/>
    <property type="match status" value="1"/>
</dbReference>
<dbReference type="KEGG" id="scla:SCLARK_00424"/>
<organism evidence="6 7">
    <name type="scientific">Spiroplasma clarkii</name>
    <dbReference type="NCBI Taxonomy" id="2139"/>
    <lineage>
        <taxon>Bacteria</taxon>
        <taxon>Bacillati</taxon>
        <taxon>Mycoplasmatota</taxon>
        <taxon>Mollicutes</taxon>
        <taxon>Entomoplasmatales</taxon>
        <taxon>Spiroplasmataceae</taxon>
        <taxon>Spiroplasma</taxon>
    </lineage>
</organism>
<reference evidence="6 7" key="1">
    <citation type="submission" date="2017-11" db="EMBL/GenBank/DDBJ databases">
        <title>Complete genome sequence of Spiroplasma clarkii CN-5 (DSM 19994).</title>
        <authorList>
            <person name="Tsai Y.-M."/>
            <person name="Chang A."/>
            <person name="Lo W.-S."/>
            <person name="Kuo C.-H."/>
        </authorList>
    </citation>
    <scope>NUCLEOTIDE SEQUENCE [LARGE SCALE GENOMIC DNA]</scope>
    <source>
        <strain evidence="6 7">CN-5</strain>
    </source>
</reference>
<dbReference type="Proteomes" id="UP000231179">
    <property type="component" value="Chromosome"/>
</dbReference>
<keyword evidence="7" id="KW-1185">Reference proteome</keyword>
<comment type="catalytic activity">
    <reaction evidence="3">
        <text>GMP + diphosphate = guanine + 5-phospho-alpha-D-ribose 1-diphosphate</text>
        <dbReference type="Rhea" id="RHEA:25424"/>
        <dbReference type="ChEBI" id="CHEBI:16235"/>
        <dbReference type="ChEBI" id="CHEBI:33019"/>
        <dbReference type="ChEBI" id="CHEBI:58017"/>
        <dbReference type="ChEBI" id="CHEBI:58115"/>
        <dbReference type="EC" id="2.4.2.8"/>
    </reaction>
    <physiologicalReaction direction="right-to-left" evidence="3">
        <dbReference type="Rhea" id="RHEA:25426"/>
    </physiologicalReaction>
</comment>
<sequence length="177" mass="20383">MMKFKHNLQLLLSKEEISAKIKELAEELNEKYKDNESLSFVAIMNGSLFFFTDLLKQINIPIKMDTVTVSSYSGMASTREVTFHKEITKPIVEGQDVIIIEDLIDTGLTLTAVYEHILALKPKTLQIITLGDKTPCHPDFKYEYKTLFDFPNKFVVGYGLETDDLYRQLPEIYYVVD</sequence>
<dbReference type="GO" id="GO:0032264">
    <property type="term" value="P:IMP salvage"/>
    <property type="evidence" value="ECO:0007669"/>
    <property type="project" value="TreeGrafter"/>
</dbReference>
<dbReference type="GO" id="GO:0005829">
    <property type="term" value="C:cytosol"/>
    <property type="evidence" value="ECO:0007669"/>
    <property type="project" value="TreeGrafter"/>
</dbReference>
<evidence type="ECO:0000256" key="4">
    <source>
        <dbReference type="ARBA" id="ARBA00049402"/>
    </source>
</evidence>
<evidence type="ECO:0000256" key="3">
    <source>
        <dbReference type="ARBA" id="ARBA00048811"/>
    </source>
</evidence>
<evidence type="ECO:0000256" key="2">
    <source>
        <dbReference type="ARBA" id="ARBA00022099"/>
    </source>
</evidence>
<dbReference type="CDD" id="cd06223">
    <property type="entry name" value="PRTases_typeI"/>
    <property type="match status" value="1"/>
</dbReference>
<dbReference type="GO" id="GO:0000287">
    <property type="term" value="F:magnesium ion binding"/>
    <property type="evidence" value="ECO:0007669"/>
    <property type="project" value="TreeGrafter"/>
</dbReference>
<evidence type="ECO:0000313" key="7">
    <source>
        <dbReference type="Proteomes" id="UP000231179"/>
    </source>
</evidence>